<dbReference type="STRING" id="92947.BVG79_00910"/>
<organism evidence="2 3">
    <name type="scientific">Ketogulonicigenium robustum</name>
    <dbReference type="NCBI Taxonomy" id="92947"/>
    <lineage>
        <taxon>Bacteria</taxon>
        <taxon>Pseudomonadati</taxon>
        <taxon>Pseudomonadota</taxon>
        <taxon>Alphaproteobacteria</taxon>
        <taxon>Rhodobacterales</taxon>
        <taxon>Roseobacteraceae</taxon>
        <taxon>Ketogulonicigenium</taxon>
    </lineage>
</organism>
<feature type="region of interest" description="Disordered" evidence="1">
    <location>
        <begin position="39"/>
        <end position="65"/>
    </location>
</feature>
<name>A0A1W6NYE9_9RHOB</name>
<keyword evidence="3" id="KW-1185">Reference proteome</keyword>
<evidence type="ECO:0000256" key="1">
    <source>
        <dbReference type="SAM" id="MobiDB-lite"/>
    </source>
</evidence>
<evidence type="ECO:0000313" key="3">
    <source>
        <dbReference type="Proteomes" id="UP000242447"/>
    </source>
</evidence>
<proteinExistence type="predicted"/>
<reference evidence="2 3" key="1">
    <citation type="submission" date="2017-02" db="EMBL/GenBank/DDBJ databases">
        <title>Ketogulonicigenium robustum SPU B003 Genome sequencing and assembly.</title>
        <authorList>
            <person name="Li Y."/>
            <person name="Liu L."/>
            <person name="Wang C."/>
            <person name="Zhang M."/>
            <person name="Zhang T."/>
            <person name="Zhang Y."/>
        </authorList>
    </citation>
    <scope>NUCLEOTIDE SEQUENCE [LARGE SCALE GENOMIC DNA]</scope>
    <source>
        <strain evidence="2 3">SPU_B003</strain>
    </source>
</reference>
<accession>A0A1W6NYE9</accession>
<dbReference type="AlphaFoldDB" id="A0A1W6NYE9"/>
<protein>
    <submittedName>
        <fullName evidence="2">Uncharacterized protein</fullName>
    </submittedName>
</protein>
<dbReference type="KEGG" id="kro:BVG79_00910"/>
<gene>
    <name evidence="2" type="ORF">BVG79_00910</name>
</gene>
<evidence type="ECO:0000313" key="2">
    <source>
        <dbReference type="EMBL" id="ARO14262.1"/>
    </source>
</evidence>
<sequence>MGAPFSTKTPPSVAARALLGAVSMGCSVLDGGLKVKRAARATGGEPQTKTAPPVNGRRRKIRNDP</sequence>
<dbReference type="Proteomes" id="UP000242447">
    <property type="component" value="Chromosome"/>
</dbReference>
<dbReference type="EMBL" id="CP019937">
    <property type="protein sequence ID" value="ARO14262.1"/>
    <property type="molecule type" value="Genomic_DNA"/>
</dbReference>
<feature type="compositionally biased region" description="Basic residues" evidence="1">
    <location>
        <begin position="56"/>
        <end position="65"/>
    </location>
</feature>